<evidence type="ECO:0000256" key="1">
    <source>
        <dbReference type="ARBA" id="ARBA00004162"/>
    </source>
</evidence>
<evidence type="ECO:0000256" key="3">
    <source>
        <dbReference type="ARBA" id="ARBA00022475"/>
    </source>
</evidence>
<dbReference type="PANTHER" id="PTHR30558">
    <property type="entry name" value="EXBD MEMBRANE COMPONENT OF PMF-DRIVEN MACROMOLECULE IMPORT SYSTEM"/>
    <property type="match status" value="1"/>
</dbReference>
<keyword evidence="10" id="KW-1185">Reference proteome</keyword>
<keyword evidence="6 8" id="KW-0472">Membrane</keyword>
<protein>
    <submittedName>
        <fullName evidence="9">Biopolymer transport protein ExbD</fullName>
    </submittedName>
</protein>
<dbReference type="GO" id="GO:0022857">
    <property type="term" value="F:transmembrane transporter activity"/>
    <property type="evidence" value="ECO:0007669"/>
    <property type="project" value="InterPro"/>
</dbReference>
<dbReference type="GO" id="GO:0015031">
    <property type="term" value="P:protein transport"/>
    <property type="evidence" value="ECO:0007669"/>
    <property type="project" value="UniProtKB-KW"/>
</dbReference>
<dbReference type="PANTHER" id="PTHR30558:SF3">
    <property type="entry name" value="BIOPOLYMER TRANSPORT PROTEIN EXBD-RELATED"/>
    <property type="match status" value="1"/>
</dbReference>
<dbReference type="AlphaFoldDB" id="A0AAE3G107"/>
<keyword evidence="7" id="KW-0653">Protein transport</keyword>
<proteinExistence type="inferred from homology"/>
<dbReference type="EMBL" id="JALJXV010000001">
    <property type="protein sequence ID" value="MCP1673163.1"/>
    <property type="molecule type" value="Genomic_DNA"/>
</dbReference>
<dbReference type="InterPro" id="IPR003400">
    <property type="entry name" value="ExbD"/>
</dbReference>
<comment type="similarity">
    <text evidence="2 7">Belongs to the ExbD/TolR family.</text>
</comment>
<feature type="transmembrane region" description="Helical" evidence="8">
    <location>
        <begin position="15"/>
        <end position="35"/>
    </location>
</feature>
<dbReference type="Pfam" id="PF02472">
    <property type="entry name" value="ExbD"/>
    <property type="match status" value="1"/>
</dbReference>
<keyword evidence="4 7" id="KW-0812">Transmembrane</keyword>
<comment type="subcellular location">
    <subcellularLocation>
        <location evidence="1">Cell membrane</location>
        <topology evidence="1">Single-pass membrane protein</topology>
    </subcellularLocation>
    <subcellularLocation>
        <location evidence="7">Cell membrane</location>
        <topology evidence="7">Single-pass type II membrane protein</topology>
    </subcellularLocation>
</comment>
<keyword evidence="7" id="KW-0813">Transport</keyword>
<evidence type="ECO:0000313" key="9">
    <source>
        <dbReference type="EMBL" id="MCP1673163.1"/>
    </source>
</evidence>
<dbReference type="GO" id="GO:0005886">
    <property type="term" value="C:plasma membrane"/>
    <property type="evidence" value="ECO:0007669"/>
    <property type="project" value="UniProtKB-SubCell"/>
</dbReference>
<evidence type="ECO:0000313" key="10">
    <source>
        <dbReference type="Proteomes" id="UP001205843"/>
    </source>
</evidence>
<comment type="caution">
    <text evidence="9">The sequence shown here is derived from an EMBL/GenBank/DDBJ whole genome shotgun (WGS) entry which is preliminary data.</text>
</comment>
<evidence type="ECO:0000256" key="2">
    <source>
        <dbReference type="ARBA" id="ARBA00005811"/>
    </source>
</evidence>
<dbReference type="Gene3D" id="3.30.420.270">
    <property type="match status" value="1"/>
</dbReference>
<evidence type="ECO:0000256" key="5">
    <source>
        <dbReference type="ARBA" id="ARBA00022989"/>
    </source>
</evidence>
<evidence type="ECO:0000256" key="8">
    <source>
        <dbReference type="SAM" id="Phobius"/>
    </source>
</evidence>
<gene>
    <name evidence="9" type="ORF">J2T57_000255</name>
</gene>
<organism evidence="9 10">
    <name type="scientific">Natronocella acetinitrilica</name>
    <dbReference type="NCBI Taxonomy" id="414046"/>
    <lineage>
        <taxon>Bacteria</taxon>
        <taxon>Pseudomonadati</taxon>
        <taxon>Pseudomonadota</taxon>
        <taxon>Gammaproteobacteria</taxon>
        <taxon>Chromatiales</taxon>
        <taxon>Ectothiorhodospiraceae</taxon>
        <taxon>Natronocella</taxon>
    </lineage>
</organism>
<name>A0AAE3G107_9GAMM</name>
<reference evidence="9" key="1">
    <citation type="submission" date="2022-03" db="EMBL/GenBank/DDBJ databases">
        <title>Genomic Encyclopedia of Type Strains, Phase III (KMG-III): the genomes of soil and plant-associated and newly described type strains.</title>
        <authorList>
            <person name="Whitman W."/>
        </authorList>
    </citation>
    <scope>NUCLEOTIDE SEQUENCE</scope>
    <source>
        <strain evidence="9">ANL 6-2</strain>
    </source>
</reference>
<evidence type="ECO:0000256" key="6">
    <source>
        <dbReference type="ARBA" id="ARBA00023136"/>
    </source>
</evidence>
<evidence type="ECO:0000256" key="4">
    <source>
        <dbReference type="ARBA" id="ARBA00022692"/>
    </source>
</evidence>
<accession>A0AAE3G107</accession>
<keyword evidence="5 8" id="KW-1133">Transmembrane helix</keyword>
<keyword evidence="3" id="KW-1003">Cell membrane</keyword>
<dbReference type="RefSeq" id="WP_253473046.1">
    <property type="nucleotide sequence ID" value="NZ_JALJXV010000001.1"/>
</dbReference>
<sequence>MHFPDPPRREQGENVIPLINIVFLLLIFFMLAGALTATDPFDVEPPETRDGREAERTEDGMILLAADGRLAFEGEELAAEDLTMRLQERLAGAEPPPIKLKADADVSAEAVLDLMDLLRDVGLERLVLLTNPAES</sequence>
<evidence type="ECO:0000256" key="7">
    <source>
        <dbReference type="RuleBase" id="RU003879"/>
    </source>
</evidence>
<dbReference type="Proteomes" id="UP001205843">
    <property type="component" value="Unassembled WGS sequence"/>
</dbReference>